<dbReference type="Proteomes" id="UP000501802">
    <property type="component" value="Chromosome"/>
</dbReference>
<proteinExistence type="predicted"/>
<evidence type="ECO:0000313" key="2">
    <source>
        <dbReference type="Proteomes" id="UP000501802"/>
    </source>
</evidence>
<keyword evidence="2" id="KW-1185">Reference proteome</keyword>
<evidence type="ECO:0000313" key="1">
    <source>
        <dbReference type="EMBL" id="QIP15076.1"/>
    </source>
</evidence>
<dbReference type="EMBL" id="CP050063">
    <property type="protein sequence ID" value="QIP15076.1"/>
    <property type="molecule type" value="Genomic_DNA"/>
</dbReference>
<dbReference type="AlphaFoldDB" id="A0A6G9ARW6"/>
<gene>
    <name evidence="1" type="ORF">G8759_21845</name>
</gene>
<dbReference type="RefSeq" id="WP_167212415.1">
    <property type="nucleotide sequence ID" value="NZ_CP050063.1"/>
</dbReference>
<dbReference type="KEGG" id="spib:G8759_21845"/>
<accession>A0A6G9ARW6</accession>
<name>A0A6G9ARW6_9BACT</name>
<sequence>MDSLIPFLNALDSFTNLQQAVLRSLEEDKKKATLICSIVGLSYNSIKLRYRNPLLWRINEIHLLANHYQLPTTAFTQFYSNLPLLITLLNGISNSQRRQFSRLCGLKINRLSNRLEMDWTVGDVLKLRQGLTQLVNHS</sequence>
<protein>
    <submittedName>
        <fullName evidence="1">Uncharacterized protein</fullName>
    </submittedName>
</protein>
<organism evidence="1 2">
    <name type="scientific">Spirosoma aureum</name>
    <dbReference type="NCBI Taxonomy" id="2692134"/>
    <lineage>
        <taxon>Bacteria</taxon>
        <taxon>Pseudomonadati</taxon>
        <taxon>Bacteroidota</taxon>
        <taxon>Cytophagia</taxon>
        <taxon>Cytophagales</taxon>
        <taxon>Cytophagaceae</taxon>
        <taxon>Spirosoma</taxon>
    </lineage>
</organism>
<reference evidence="1 2" key="1">
    <citation type="submission" date="2020-03" db="EMBL/GenBank/DDBJ databases">
        <authorList>
            <person name="Kim M.K."/>
        </authorList>
    </citation>
    <scope>NUCLEOTIDE SEQUENCE [LARGE SCALE GENOMIC DNA]</scope>
    <source>
        <strain evidence="1 2">BT328</strain>
    </source>
</reference>